<comment type="cofactor">
    <cofactor evidence="1">
        <name>FAD</name>
        <dbReference type="ChEBI" id="CHEBI:57692"/>
    </cofactor>
</comment>
<keyword evidence="4" id="KW-0560">Oxidoreductase</keyword>
<dbReference type="PRINTS" id="PR00469">
    <property type="entry name" value="PNDRDTASEII"/>
</dbReference>
<evidence type="ECO:0000256" key="1">
    <source>
        <dbReference type="ARBA" id="ARBA00001974"/>
    </source>
</evidence>
<keyword evidence="7" id="KW-1185">Reference proteome</keyword>
<sequence length="380" mass="39421">MNETRSIAVVGESLAGVTAARELRRLGHRGELAIIGDECHGAYNRPPLSKQVLDTGRAYEAPALAVDGIDAVVVRDTAVGLDLDRKRVRLASGGSRPFDIAVVATGASARRLAGPGQRGEIVLRTLDDARRIRELLRTAASAVVVGGGFLGMEVVSACVRSGVAVTVVDVEPPLRRLLGPFLSSLALDRAKAAGVRVRVDPGGVTMLGDPVRGVRFGDGGTLTADLVVTCAGDVANTSWLGGSGLEIAGGVVIDETGRTGHPDVYAAGDVVTVRTGGGLARRPFWSNAARQGRVAAHGILGAPGSPPVFDDYFWTEILGGTIKIIGTLPPPGEPQILEGDLERGAVLCWPGSETPTVVAWNLKRPLPRLRALAAARTTAG</sequence>
<dbReference type="Proteomes" id="UP000669179">
    <property type="component" value="Unassembled WGS sequence"/>
</dbReference>
<protein>
    <submittedName>
        <fullName evidence="6">FAD-dependent oxidoreductase</fullName>
    </submittedName>
</protein>
<dbReference type="RefSeq" id="WP_208255305.1">
    <property type="nucleotide sequence ID" value="NZ_JAGEOJ010000004.1"/>
</dbReference>
<dbReference type="Pfam" id="PF07992">
    <property type="entry name" value="Pyr_redox_2"/>
    <property type="match status" value="1"/>
</dbReference>
<dbReference type="PRINTS" id="PR00368">
    <property type="entry name" value="FADPNR"/>
</dbReference>
<evidence type="ECO:0000313" key="7">
    <source>
        <dbReference type="Proteomes" id="UP000669179"/>
    </source>
</evidence>
<proteinExistence type="predicted"/>
<dbReference type="SUPFAM" id="SSF51905">
    <property type="entry name" value="FAD/NAD(P)-binding domain"/>
    <property type="match status" value="1"/>
</dbReference>
<dbReference type="AlphaFoldDB" id="A0A939P884"/>
<dbReference type="InterPro" id="IPR050446">
    <property type="entry name" value="FAD-oxidoreductase/Apoptosis"/>
</dbReference>
<evidence type="ECO:0000256" key="2">
    <source>
        <dbReference type="ARBA" id="ARBA00022630"/>
    </source>
</evidence>
<evidence type="ECO:0000256" key="4">
    <source>
        <dbReference type="ARBA" id="ARBA00023002"/>
    </source>
</evidence>
<accession>A0A939P884</accession>
<evidence type="ECO:0000259" key="5">
    <source>
        <dbReference type="Pfam" id="PF07992"/>
    </source>
</evidence>
<keyword evidence="3" id="KW-0274">FAD</keyword>
<dbReference type="Gene3D" id="3.50.50.60">
    <property type="entry name" value="FAD/NAD(P)-binding domain"/>
    <property type="match status" value="2"/>
</dbReference>
<evidence type="ECO:0000313" key="6">
    <source>
        <dbReference type="EMBL" id="MBO2447671.1"/>
    </source>
</evidence>
<dbReference type="InterPro" id="IPR036188">
    <property type="entry name" value="FAD/NAD-bd_sf"/>
</dbReference>
<keyword evidence="2" id="KW-0285">Flavoprotein</keyword>
<dbReference type="GO" id="GO:0005737">
    <property type="term" value="C:cytoplasm"/>
    <property type="evidence" value="ECO:0007669"/>
    <property type="project" value="TreeGrafter"/>
</dbReference>
<organism evidence="6 7">
    <name type="scientific">Actinomadura barringtoniae</name>
    <dbReference type="NCBI Taxonomy" id="1427535"/>
    <lineage>
        <taxon>Bacteria</taxon>
        <taxon>Bacillati</taxon>
        <taxon>Actinomycetota</taxon>
        <taxon>Actinomycetes</taxon>
        <taxon>Streptosporangiales</taxon>
        <taxon>Thermomonosporaceae</taxon>
        <taxon>Actinomadura</taxon>
    </lineage>
</organism>
<evidence type="ECO:0000256" key="3">
    <source>
        <dbReference type="ARBA" id="ARBA00022827"/>
    </source>
</evidence>
<feature type="domain" description="FAD/NAD(P)-binding" evidence="5">
    <location>
        <begin position="6"/>
        <end position="292"/>
    </location>
</feature>
<dbReference type="GO" id="GO:0016651">
    <property type="term" value="F:oxidoreductase activity, acting on NAD(P)H"/>
    <property type="evidence" value="ECO:0007669"/>
    <property type="project" value="TreeGrafter"/>
</dbReference>
<reference evidence="6" key="1">
    <citation type="submission" date="2021-03" db="EMBL/GenBank/DDBJ databases">
        <authorList>
            <person name="Kanchanasin P."/>
            <person name="Saeng-In P."/>
            <person name="Phongsopitanun W."/>
            <person name="Yuki M."/>
            <person name="Kudo T."/>
            <person name="Ohkuma M."/>
            <person name="Tanasupawat S."/>
        </authorList>
    </citation>
    <scope>NUCLEOTIDE SEQUENCE</scope>
    <source>
        <strain evidence="6">GKU 128</strain>
    </source>
</reference>
<dbReference type="EMBL" id="JAGEOJ010000004">
    <property type="protein sequence ID" value="MBO2447671.1"/>
    <property type="molecule type" value="Genomic_DNA"/>
</dbReference>
<comment type="caution">
    <text evidence="6">The sequence shown here is derived from an EMBL/GenBank/DDBJ whole genome shotgun (WGS) entry which is preliminary data.</text>
</comment>
<dbReference type="PANTHER" id="PTHR43557:SF2">
    <property type="entry name" value="RIESKE DOMAIN-CONTAINING PROTEIN-RELATED"/>
    <property type="match status" value="1"/>
</dbReference>
<dbReference type="PANTHER" id="PTHR43557">
    <property type="entry name" value="APOPTOSIS-INDUCING FACTOR 1"/>
    <property type="match status" value="1"/>
</dbReference>
<gene>
    <name evidence="6" type="ORF">J4573_11275</name>
</gene>
<dbReference type="InterPro" id="IPR023753">
    <property type="entry name" value="FAD/NAD-binding_dom"/>
</dbReference>
<name>A0A939P884_9ACTN</name>